<accession>A0A9P6W3L7</accession>
<protein>
    <submittedName>
        <fullName evidence="2">Uncharacterized protein</fullName>
    </submittedName>
</protein>
<evidence type="ECO:0000313" key="2">
    <source>
        <dbReference type="EMBL" id="KAG0663655.1"/>
    </source>
</evidence>
<proteinExistence type="predicted"/>
<evidence type="ECO:0000256" key="1">
    <source>
        <dbReference type="SAM" id="MobiDB-lite"/>
    </source>
</evidence>
<comment type="caution">
    <text evidence="2">The sequence shown here is derived from an EMBL/GenBank/DDBJ whole genome shotgun (WGS) entry which is preliminary data.</text>
</comment>
<dbReference type="AlphaFoldDB" id="A0A9P6W3L7"/>
<reference evidence="2 3" key="1">
    <citation type="submission" date="2020-11" db="EMBL/GenBank/DDBJ databases">
        <title>Kefir isolates.</title>
        <authorList>
            <person name="Marcisauskas S."/>
            <person name="Kim Y."/>
            <person name="Blasche S."/>
        </authorList>
    </citation>
    <scope>NUCLEOTIDE SEQUENCE [LARGE SCALE GENOMIC DNA]</scope>
    <source>
        <strain evidence="2 3">OG2</strain>
    </source>
</reference>
<feature type="compositionally biased region" description="Polar residues" evidence="1">
    <location>
        <begin position="32"/>
        <end position="44"/>
    </location>
</feature>
<feature type="compositionally biased region" description="Low complexity" evidence="1">
    <location>
        <begin position="75"/>
        <end position="98"/>
    </location>
</feature>
<organism evidence="2 3">
    <name type="scientific">Maudiozyma exigua</name>
    <name type="common">Yeast</name>
    <name type="synonym">Kazachstania exigua</name>
    <dbReference type="NCBI Taxonomy" id="34358"/>
    <lineage>
        <taxon>Eukaryota</taxon>
        <taxon>Fungi</taxon>
        <taxon>Dikarya</taxon>
        <taxon>Ascomycota</taxon>
        <taxon>Saccharomycotina</taxon>
        <taxon>Saccharomycetes</taxon>
        <taxon>Saccharomycetales</taxon>
        <taxon>Saccharomycetaceae</taxon>
        <taxon>Maudiozyma</taxon>
    </lineage>
</organism>
<dbReference type="Proteomes" id="UP000750334">
    <property type="component" value="Unassembled WGS sequence"/>
</dbReference>
<sequence length="182" mass="20368">MRQFLQSIEKAFSTNEKPSEIYITIDDDDSSEATIKNNSQNYGSSVIDAESTMVANNEIGTMDKSDNDSEGDGYSDGYSDNYSNSYSDNYSNSYSNSDSDSDSDSDCQIIEIVKKNRKLAPFPVTQGVTKEVTIDFPKEIEIKDRGKNGKYYSVLDPKTLSNEYKMFLSKRCTRFGGSVKNT</sequence>
<gene>
    <name evidence="2" type="ORF">C6P45_000755</name>
</gene>
<dbReference type="EMBL" id="PUHR01000129">
    <property type="protein sequence ID" value="KAG0663655.1"/>
    <property type="molecule type" value="Genomic_DNA"/>
</dbReference>
<name>A0A9P6W3L7_MAUEX</name>
<evidence type="ECO:0000313" key="3">
    <source>
        <dbReference type="Proteomes" id="UP000750334"/>
    </source>
</evidence>
<feature type="region of interest" description="Disordered" evidence="1">
    <location>
        <begin position="27"/>
        <end position="104"/>
    </location>
</feature>
<keyword evidence="3" id="KW-1185">Reference proteome</keyword>